<reference evidence="10" key="1">
    <citation type="submission" date="2018-05" db="EMBL/GenBank/DDBJ databases">
        <authorList>
            <person name="Lanie J.A."/>
            <person name="Ng W.-L."/>
            <person name="Kazmierczak K.M."/>
            <person name="Andrzejewski T.M."/>
            <person name="Davidsen T.M."/>
            <person name="Wayne K.J."/>
            <person name="Tettelin H."/>
            <person name="Glass J.I."/>
            <person name="Rusch D."/>
            <person name="Podicherti R."/>
            <person name="Tsui H.-C.T."/>
            <person name="Winkler M.E."/>
        </authorList>
    </citation>
    <scope>NUCLEOTIDE SEQUENCE</scope>
</reference>
<dbReference type="PANTHER" id="PTHR43598:SF1">
    <property type="entry name" value="FORMATE DEHYDROGENASE-O MAJOR SUBUNIT"/>
    <property type="match status" value="1"/>
</dbReference>
<dbReference type="Pfam" id="PF01568">
    <property type="entry name" value="Molydop_binding"/>
    <property type="match status" value="1"/>
</dbReference>
<dbReference type="Gene3D" id="2.20.25.90">
    <property type="entry name" value="ADC-like domains"/>
    <property type="match status" value="1"/>
</dbReference>
<dbReference type="Gene3D" id="3.40.228.10">
    <property type="entry name" value="Dimethylsulfoxide Reductase, domain 2"/>
    <property type="match status" value="1"/>
</dbReference>
<keyword evidence="7" id="KW-0408">Iron</keyword>
<dbReference type="Pfam" id="PF00384">
    <property type="entry name" value="Molybdopterin"/>
    <property type="match status" value="1"/>
</dbReference>
<accession>A0A381RY09</accession>
<feature type="domain" description="4Fe-4S Mo/W bis-MGD-type" evidence="9">
    <location>
        <begin position="65"/>
        <end position="123"/>
    </location>
</feature>
<dbReference type="AlphaFoldDB" id="A0A381RY09"/>
<dbReference type="SMART" id="SM00926">
    <property type="entry name" value="Molybdop_Fe4S4"/>
    <property type="match status" value="1"/>
</dbReference>
<evidence type="ECO:0000256" key="7">
    <source>
        <dbReference type="ARBA" id="ARBA00023004"/>
    </source>
</evidence>
<protein>
    <recommendedName>
        <fullName evidence="9">4Fe-4S Mo/W bis-MGD-type domain-containing protein</fullName>
    </recommendedName>
</protein>
<evidence type="ECO:0000256" key="2">
    <source>
        <dbReference type="ARBA" id="ARBA00004196"/>
    </source>
</evidence>
<gene>
    <name evidence="10" type="ORF">METZ01_LOCUS49590</name>
</gene>
<dbReference type="GO" id="GO:0009055">
    <property type="term" value="F:electron transfer activity"/>
    <property type="evidence" value="ECO:0007669"/>
    <property type="project" value="TreeGrafter"/>
</dbReference>
<evidence type="ECO:0000256" key="5">
    <source>
        <dbReference type="ARBA" id="ARBA00022723"/>
    </source>
</evidence>
<dbReference type="GO" id="GO:0016491">
    <property type="term" value="F:oxidoreductase activity"/>
    <property type="evidence" value="ECO:0007669"/>
    <property type="project" value="UniProtKB-KW"/>
</dbReference>
<dbReference type="PROSITE" id="PS51669">
    <property type="entry name" value="4FE4S_MOW_BIS_MGD"/>
    <property type="match status" value="1"/>
</dbReference>
<comment type="similarity">
    <text evidence="3">Belongs to the prokaryotic molybdopterin-containing oxidoreductase family.</text>
</comment>
<dbReference type="GO" id="GO:0043546">
    <property type="term" value="F:molybdopterin cofactor binding"/>
    <property type="evidence" value="ECO:0007669"/>
    <property type="project" value="InterPro"/>
</dbReference>
<evidence type="ECO:0000256" key="1">
    <source>
        <dbReference type="ARBA" id="ARBA00001966"/>
    </source>
</evidence>
<dbReference type="InterPro" id="IPR006657">
    <property type="entry name" value="MoPterin_dinucl-bd_dom"/>
</dbReference>
<dbReference type="GO" id="GO:0051539">
    <property type="term" value="F:4 iron, 4 sulfur cluster binding"/>
    <property type="evidence" value="ECO:0007669"/>
    <property type="project" value="UniProtKB-KW"/>
</dbReference>
<keyword evidence="8" id="KW-0411">Iron-sulfur</keyword>
<evidence type="ECO:0000256" key="8">
    <source>
        <dbReference type="ARBA" id="ARBA00023014"/>
    </source>
</evidence>
<keyword evidence="5" id="KW-0479">Metal-binding</keyword>
<evidence type="ECO:0000256" key="4">
    <source>
        <dbReference type="ARBA" id="ARBA00022485"/>
    </source>
</evidence>
<dbReference type="SUPFAM" id="SSF53706">
    <property type="entry name" value="Formate dehydrogenase/DMSO reductase, domains 1-3"/>
    <property type="match status" value="1"/>
</dbReference>
<dbReference type="InterPro" id="IPR009010">
    <property type="entry name" value="Asp_de-COase-like_dom_sf"/>
</dbReference>
<dbReference type="Pfam" id="PF04879">
    <property type="entry name" value="Molybdop_Fe4S4"/>
    <property type="match status" value="1"/>
</dbReference>
<evidence type="ECO:0000259" key="9">
    <source>
        <dbReference type="PROSITE" id="PS51669"/>
    </source>
</evidence>
<sequence length="950" mass="109991">MKRTWIEKISESVGLIPKISHHLDRSEELKMEGPKPLYKYPDPSEWDDFIELDPQSWPERKERHYSIIPTTCFNCESACGLLAYIDKDTNKVRKFEGNPHHPGSRGRNCAKGPATINQINDTERILYPLKRVGKRGEGKWEPISWDQVLDEISEKIRVSLEAGFKDRVMYHVGRPGHEGYAERVLKAWGIDGHNSHTNICSAGARTGYALWHKFDRPSPDHTNADVILLASSHLETGHYFNPHAQRIIEGMMKGAKLIVLDPRLSNTASMADEWMPTYPGSESAVFMAMAKIILDEKMYDRIYMKNWVNWDEYLINLYPEDNVDFDVFISRLSQEWSEYTPEFAAKEAGIDVEQIIRVARFVGEAGSKFSSHVWRGASIGNLGGWQVARTLHLLSVLTGSVGTEGGTAPNGWHKFHPSLFDDPPNPNNWNELNWPPEYTLSHYEMSEILPHLLKDNRGKLDVYFTRVFNPVWTYPDGFTWIEMLSDTDKIGCHIALTPTWNETAFFADYVLPMGHASERHDINSYETHAGVWIAFRQPVLREKARRDGKDVKYTYEVNPGEVWEEDEFWIELSWRIDKGDQLGIRDHFLSPYRKGEKIRIDEYYRYIFEHTEGLPEKAEQEGLTPLDYMRKYGAYLVKPSVYKKNELELSPDVLADTNVADNGQIFKNDRVVGIRLDGKNCTGFPTPSRRQEIYSQTMVDFGYLEHATPGYRIRSHIHPDNLDKGENEYVLLPNFRLPTHIHSRSANSKWLAEIAHRNPIWIHKNDADRLNVKTGHLLKISTEIGWFIDKVWVTEAIKPGVVACSHHIGRWRRKQDEGNRFMTNTIDIKNMGDGKWKMEVLKGVEPWRTDDADTKRIWWRDGGVHQNITHPANPDPISGAHCWLQKVSLSIPGPDEKYGEVFVDTNRSFEHFKKWNMLAREKETHPDGLRRPLWMTRPLAPQKRYFYLDE</sequence>
<dbReference type="InterPro" id="IPR006656">
    <property type="entry name" value="Mopterin_OxRdtase"/>
</dbReference>
<evidence type="ECO:0000313" key="10">
    <source>
        <dbReference type="EMBL" id="SUZ96736.1"/>
    </source>
</evidence>
<dbReference type="Gene3D" id="3.30.2070.10">
    <property type="entry name" value="Formate dehydrogenase/DMSO reductase"/>
    <property type="match status" value="1"/>
</dbReference>
<comment type="cofactor">
    <cofactor evidence="1">
        <name>[4Fe-4S] cluster</name>
        <dbReference type="ChEBI" id="CHEBI:49883"/>
    </cofactor>
</comment>
<dbReference type="GO" id="GO:0030151">
    <property type="term" value="F:molybdenum ion binding"/>
    <property type="evidence" value="ECO:0007669"/>
    <property type="project" value="TreeGrafter"/>
</dbReference>
<name>A0A381RY09_9ZZZZ</name>
<evidence type="ECO:0000256" key="3">
    <source>
        <dbReference type="ARBA" id="ARBA00010312"/>
    </source>
</evidence>
<dbReference type="Gene3D" id="2.40.40.20">
    <property type="match status" value="1"/>
</dbReference>
<dbReference type="InterPro" id="IPR006963">
    <property type="entry name" value="Mopterin_OxRdtase_4Fe-4S_dom"/>
</dbReference>
<dbReference type="SUPFAM" id="SSF50692">
    <property type="entry name" value="ADC-like"/>
    <property type="match status" value="1"/>
</dbReference>
<keyword evidence="6" id="KW-0560">Oxidoreductase</keyword>
<dbReference type="GO" id="GO:0030313">
    <property type="term" value="C:cell envelope"/>
    <property type="evidence" value="ECO:0007669"/>
    <property type="project" value="UniProtKB-SubCell"/>
</dbReference>
<keyword evidence="4" id="KW-0004">4Fe-4S</keyword>
<proteinExistence type="inferred from homology"/>
<evidence type="ECO:0000256" key="6">
    <source>
        <dbReference type="ARBA" id="ARBA00023002"/>
    </source>
</evidence>
<dbReference type="EMBL" id="UINC01002444">
    <property type="protein sequence ID" value="SUZ96736.1"/>
    <property type="molecule type" value="Genomic_DNA"/>
</dbReference>
<dbReference type="PANTHER" id="PTHR43598">
    <property type="entry name" value="TUNGSTEN-CONTAINING FORMYLMETHANOFURAN DEHYDROGENASE 2 SUBUNIT B"/>
    <property type="match status" value="1"/>
</dbReference>
<comment type="subcellular location">
    <subcellularLocation>
        <location evidence="2">Cell envelope</location>
    </subcellularLocation>
</comment>
<dbReference type="Gene3D" id="3.40.50.740">
    <property type="match status" value="1"/>
</dbReference>
<organism evidence="10">
    <name type="scientific">marine metagenome</name>
    <dbReference type="NCBI Taxonomy" id="408172"/>
    <lineage>
        <taxon>unclassified sequences</taxon>
        <taxon>metagenomes</taxon>
        <taxon>ecological metagenomes</taxon>
    </lineage>
</organism>
<dbReference type="GO" id="GO:0009061">
    <property type="term" value="P:anaerobic respiration"/>
    <property type="evidence" value="ECO:0007669"/>
    <property type="project" value="TreeGrafter"/>
</dbReference>